<evidence type="ECO:0000313" key="12">
    <source>
        <dbReference type="Proteomes" id="UP000076858"/>
    </source>
</evidence>
<dbReference type="EC" id="2.7.7.49" evidence="1"/>
<dbReference type="InterPro" id="IPR041588">
    <property type="entry name" value="Integrase_H2C2"/>
</dbReference>
<dbReference type="OrthoDB" id="425619at2759"/>
<keyword evidence="6" id="KW-0378">Hydrolase</keyword>
<evidence type="ECO:0000259" key="9">
    <source>
        <dbReference type="Pfam" id="PF17917"/>
    </source>
</evidence>
<keyword evidence="3" id="KW-0548">Nucleotidyltransferase</keyword>
<proteinExistence type="predicted"/>
<gene>
    <name evidence="11" type="ORF">APZ42_025414</name>
</gene>
<evidence type="ECO:0000256" key="8">
    <source>
        <dbReference type="SAM" id="MobiDB-lite"/>
    </source>
</evidence>
<evidence type="ECO:0000256" key="3">
    <source>
        <dbReference type="ARBA" id="ARBA00022695"/>
    </source>
</evidence>
<dbReference type="Proteomes" id="UP000076858">
    <property type="component" value="Unassembled WGS sequence"/>
</dbReference>
<evidence type="ECO:0000256" key="4">
    <source>
        <dbReference type="ARBA" id="ARBA00022722"/>
    </source>
</evidence>
<comment type="caution">
    <text evidence="11">The sequence shown here is derived from an EMBL/GenBank/DDBJ whole genome shotgun (WGS) entry which is preliminary data.</text>
</comment>
<organism evidence="11 12">
    <name type="scientific">Daphnia magna</name>
    <dbReference type="NCBI Taxonomy" id="35525"/>
    <lineage>
        <taxon>Eukaryota</taxon>
        <taxon>Metazoa</taxon>
        <taxon>Ecdysozoa</taxon>
        <taxon>Arthropoda</taxon>
        <taxon>Crustacea</taxon>
        <taxon>Branchiopoda</taxon>
        <taxon>Diplostraca</taxon>
        <taxon>Cladocera</taxon>
        <taxon>Anomopoda</taxon>
        <taxon>Daphniidae</taxon>
        <taxon>Daphnia</taxon>
    </lineage>
</organism>
<dbReference type="InterPro" id="IPR041373">
    <property type="entry name" value="RT_RNaseH"/>
</dbReference>
<dbReference type="InterPro" id="IPR050951">
    <property type="entry name" value="Retrovirus_Pol_polyprotein"/>
</dbReference>
<keyword evidence="5" id="KW-0255">Endonuclease</keyword>
<feature type="region of interest" description="Disordered" evidence="8">
    <location>
        <begin position="1072"/>
        <end position="1094"/>
    </location>
</feature>
<evidence type="ECO:0000259" key="10">
    <source>
        <dbReference type="Pfam" id="PF17921"/>
    </source>
</evidence>
<evidence type="ECO:0000256" key="2">
    <source>
        <dbReference type="ARBA" id="ARBA00022679"/>
    </source>
</evidence>
<dbReference type="Pfam" id="PF17917">
    <property type="entry name" value="RT_RNaseH"/>
    <property type="match status" value="1"/>
</dbReference>
<keyword evidence="4" id="KW-0540">Nuclease</keyword>
<evidence type="ECO:0000256" key="5">
    <source>
        <dbReference type="ARBA" id="ARBA00022759"/>
    </source>
</evidence>
<dbReference type="Gene3D" id="4.10.60.10">
    <property type="entry name" value="Zinc finger, CCHC-type"/>
    <property type="match status" value="1"/>
</dbReference>
<dbReference type="Gene3D" id="3.30.70.270">
    <property type="match status" value="2"/>
</dbReference>
<dbReference type="PANTHER" id="PTHR37984">
    <property type="entry name" value="PROTEIN CBG26694"/>
    <property type="match status" value="1"/>
</dbReference>
<dbReference type="AlphaFoldDB" id="A0A164T426"/>
<keyword evidence="2" id="KW-0808">Transferase</keyword>
<feature type="compositionally biased region" description="Basic residues" evidence="8">
    <location>
        <begin position="703"/>
        <end position="712"/>
    </location>
</feature>
<keyword evidence="12" id="KW-1185">Reference proteome</keyword>
<feature type="domain" description="Reverse transcriptase RNase H-like" evidence="9">
    <location>
        <begin position="572"/>
        <end position="682"/>
    </location>
</feature>
<evidence type="ECO:0000256" key="6">
    <source>
        <dbReference type="ARBA" id="ARBA00022801"/>
    </source>
</evidence>
<dbReference type="InterPro" id="IPR043502">
    <property type="entry name" value="DNA/RNA_pol_sf"/>
</dbReference>
<dbReference type="EMBL" id="LRGB01001873">
    <property type="protein sequence ID" value="KZS10182.1"/>
    <property type="molecule type" value="Genomic_DNA"/>
</dbReference>
<accession>A0A164T426</accession>
<feature type="region of interest" description="Disordered" evidence="8">
    <location>
        <begin position="679"/>
        <end position="712"/>
    </location>
</feature>
<dbReference type="FunFam" id="3.30.70.270:FF:000020">
    <property type="entry name" value="Transposon Tf2-6 polyprotein-like Protein"/>
    <property type="match status" value="1"/>
</dbReference>
<dbReference type="PANTHER" id="PTHR37984:SF5">
    <property type="entry name" value="PROTEIN NYNRIN-LIKE"/>
    <property type="match status" value="1"/>
</dbReference>
<dbReference type="InterPro" id="IPR043128">
    <property type="entry name" value="Rev_trsase/Diguanyl_cyclase"/>
</dbReference>
<protein>
    <recommendedName>
        <fullName evidence="1">RNA-directed DNA polymerase</fullName>
        <ecNumber evidence="1">2.7.7.49</ecNumber>
    </recommendedName>
</protein>
<evidence type="ECO:0000256" key="7">
    <source>
        <dbReference type="ARBA" id="ARBA00022918"/>
    </source>
</evidence>
<feature type="domain" description="Integrase zinc-binding" evidence="10">
    <location>
        <begin position="760"/>
        <end position="808"/>
    </location>
</feature>
<dbReference type="Gene3D" id="1.10.340.70">
    <property type="match status" value="1"/>
</dbReference>
<keyword evidence="7" id="KW-0695">RNA-directed DNA polymerase</keyword>
<evidence type="ECO:0000256" key="1">
    <source>
        <dbReference type="ARBA" id="ARBA00012493"/>
    </source>
</evidence>
<reference evidence="11 12" key="1">
    <citation type="submission" date="2016-03" db="EMBL/GenBank/DDBJ databases">
        <title>EvidentialGene: Evidence-directed Construction of Genes on Genomes.</title>
        <authorList>
            <person name="Gilbert D.G."/>
            <person name="Choi J.-H."/>
            <person name="Mockaitis K."/>
            <person name="Colbourne J."/>
            <person name="Pfrender M."/>
        </authorList>
    </citation>
    <scope>NUCLEOTIDE SEQUENCE [LARGE SCALE GENOMIC DNA]</scope>
    <source>
        <strain evidence="11 12">Xinb3</strain>
        <tissue evidence="11">Complete organism</tissue>
    </source>
</reference>
<sequence length="1094" mass="125491">MATQIKFQTPPEFAGKEQGDIGNWLHSYERIGWYNRWGDNELRNHVDLSFSEAALKCCNKSGHVKLNCPKRVNCQKEGVVLNFPPGGQAICFYCNEPGHIHPNFPQRQETRTSQTGQNGNGQRQAVWFGGRTHWGPQLIEMISAGWWWSTYEGQKVPAVIDTGAVVSIYLPVFVDWLRLIVKPWQAIRFFAIDGKEIKPGGGDTGGIRWGNKCKRGSTSIRGDIDLLLGKTFWRSLECWFCVDYRRLNTITIKEVYPLPRIEETLARLDGAAFFFNNGSTGRELASAHQGNAMDRPEDDERSVKWCTVNTMPRTPGRYQSILAKTGRTREENQGVHSWLRGANLKMKFKKCEFVQPRIQALGHIVDKNMVAPDPDQIRVKELVLALIEDKKQISTIKFELSNVKKQLESNKKKAKSSKYIFSSSFEQLPENNDALKNSLEKANCRITELDQSPEIILATKNQLQNLLNRKDEYVIKVTKYVTKPIVKALGELLSREDKKLIQNFKRNVKELSSFLGLASYYRKIIRASAGQAHPLPALTRKSVELKWEEEEKDAFDCIKNFLITRSVLGYLDFSRGFIIYTDASGYGIGAVLAQIHPPTQSPDSAKSDGHDLCESDGVEVVIANTSKNLNDREVKFSTTEKEAYAIIHTIDVFRPYLYGRKSHQYAATLSHTPVVPLAKKKHKVNRYKSETRSKKRTCESRNQKNKSKTSKLKERKLKFQGHGNVDRIAKHKRVLPNSITVRQYSFQLFLNYYKKWRRPIKENHDHILAGHLGVEKTLAGLQRHYIWQRMGASVIEYVKSHLMCKKRKVIGGIKAPLHPLPLVEGWEKAQKLTRDHLFKAQTRQKNYYGIGVKGKKYNIDDFILLNVPPTASTFFSDRKKDKKTLSLLVKIYSCFPKTRMHKKNGGYLIIWWVRHYDHMYRCMNAGGASKEEARTGVKAGTKHVMKSMIEIKEEKNKETIEKSCLIETSQSYYLSQKLLLNQQQQTVSLLAEVPAFNGLEAELTTPQDYKSQAMKRLREGFALARKNLLDARVRQNIQYDKRAKGNNFKLGDRVLLDVRDVRRLRLRRLSKARAKSSTQDNKVHIELPNSTREL</sequence>
<name>A0A164T426_9CRUS</name>
<feature type="compositionally biased region" description="Basic and acidic residues" evidence="8">
    <location>
        <begin position="687"/>
        <end position="702"/>
    </location>
</feature>
<dbReference type="GO" id="GO:0003964">
    <property type="term" value="F:RNA-directed DNA polymerase activity"/>
    <property type="evidence" value="ECO:0007669"/>
    <property type="project" value="UniProtKB-EC"/>
</dbReference>
<dbReference type="Pfam" id="PF17921">
    <property type="entry name" value="Integrase_H2C2"/>
    <property type="match status" value="1"/>
</dbReference>
<evidence type="ECO:0000313" key="11">
    <source>
        <dbReference type="EMBL" id="KZS10182.1"/>
    </source>
</evidence>
<dbReference type="SUPFAM" id="SSF56672">
    <property type="entry name" value="DNA/RNA polymerases"/>
    <property type="match status" value="2"/>
</dbReference>